<dbReference type="SMART" id="SM01332">
    <property type="entry name" value="Cyclin_C"/>
    <property type="match status" value="1"/>
</dbReference>
<name>A0A5N5L3G4_PANHP</name>
<dbReference type="InterPro" id="IPR036915">
    <property type="entry name" value="Cyclin-like_sf"/>
</dbReference>
<keyword evidence="3" id="KW-0131">Cell cycle</keyword>
<dbReference type="FunFam" id="1.10.472.10:FF:000003">
    <property type="entry name" value="G1/S-specific cyclin-D2"/>
    <property type="match status" value="1"/>
</dbReference>
<dbReference type="Pfam" id="PF02984">
    <property type="entry name" value="Cyclin_C"/>
    <property type="match status" value="1"/>
</dbReference>
<accession>A0A5N5L3G4</accession>
<comment type="similarity">
    <text evidence="4">Belongs to the cyclin family.</text>
</comment>
<dbReference type="GO" id="GO:0051301">
    <property type="term" value="P:cell division"/>
    <property type="evidence" value="ECO:0007669"/>
    <property type="project" value="UniProtKB-KW"/>
</dbReference>
<evidence type="ECO:0000256" key="3">
    <source>
        <dbReference type="ARBA" id="ARBA00023306"/>
    </source>
</evidence>
<dbReference type="SUPFAM" id="SSF47954">
    <property type="entry name" value="Cyclin-like"/>
    <property type="match status" value="2"/>
</dbReference>
<dbReference type="Proteomes" id="UP000327468">
    <property type="component" value="Chromosome 20"/>
</dbReference>
<dbReference type="InterPro" id="IPR039361">
    <property type="entry name" value="Cyclin"/>
</dbReference>
<comment type="caution">
    <text evidence="7">The sequence shown here is derived from an EMBL/GenBank/DDBJ whole genome shotgun (WGS) entry which is preliminary data.</text>
</comment>
<keyword evidence="1" id="KW-0132">Cell division</keyword>
<dbReference type="Pfam" id="PF00134">
    <property type="entry name" value="Cyclin_N"/>
    <property type="match status" value="1"/>
</dbReference>
<dbReference type="EMBL" id="VFJC01000021">
    <property type="protein sequence ID" value="KAB5536731.1"/>
    <property type="molecule type" value="Genomic_DNA"/>
</dbReference>
<gene>
    <name evidence="7" type="ORF">PHYPO_G00110790</name>
</gene>
<dbReference type="InterPro" id="IPR004367">
    <property type="entry name" value="Cyclin_C-dom"/>
</dbReference>
<keyword evidence="2 4" id="KW-0195">Cyclin</keyword>
<evidence type="ECO:0000256" key="2">
    <source>
        <dbReference type="ARBA" id="ARBA00023127"/>
    </source>
</evidence>
<protein>
    <submittedName>
        <fullName evidence="7">Uncharacterized protein</fullName>
    </submittedName>
</protein>
<evidence type="ECO:0000313" key="8">
    <source>
        <dbReference type="Proteomes" id="UP000327468"/>
    </source>
</evidence>
<feature type="domain" description="Cyclin C-terminal" evidence="6">
    <location>
        <begin position="166"/>
        <end position="290"/>
    </location>
</feature>
<evidence type="ECO:0000259" key="6">
    <source>
        <dbReference type="SMART" id="SM01332"/>
    </source>
</evidence>
<dbReference type="PANTHER" id="PTHR10177">
    <property type="entry name" value="CYCLINS"/>
    <property type="match status" value="1"/>
</dbReference>
<proteinExistence type="inferred from homology"/>
<dbReference type="InterPro" id="IPR013763">
    <property type="entry name" value="Cyclin-like_dom"/>
</dbReference>
<dbReference type="AlphaFoldDB" id="A0A5N5L3G4"/>
<feature type="domain" description="Cyclin-like" evidence="5">
    <location>
        <begin position="73"/>
        <end position="157"/>
    </location>
</feature>
<dbReference type="Gene3D" id="1.10.472.10">
    <property type="entry name" value="Cyclin-like"/>
    <property type="match status" value="2"/>
</dbReference>
<dbReference type="InterPro" id="IPR048258">
    <property type="entry name" value="Cyclins_cyclin-box"/>
</dbReference>
<reference evidence="7 8" key="1">
    <citation type="submission" date="2019-06" db="EMBL/GenBank/DDBJ databases">
        <title>A chromosome-scale genome assembly of the striped catfish, Pangasianodon hypophthalmus.</title>
        <authorList>
            <person name="Wen M."/>
            <person name="Zahm M."/>
            <person name="Roques C."/>
            <person name="Cabau C."/>
            <person name="Klopp C."/>
            <person name="Donnadieu C."/>
            <person name="Jouanno E."/>
            <person name="Avarre J.-C."/>
            <person name="Campet M."/>
            <person name="Ha T.T.T."/>
            <person name="Dugue R."/>
            <person name="Lampietro C."/>
            <person name="Louis A."/>
            <person name="Herpin A."/>
            <person name="Echchiki A."/>
            <person name="Berthelot C."/>
            <person name="Parey E."/>
            <person name="Roest-Crollius H."/>
            <person name="Braasch I."/>
            <person name="Postlethwait J."/>
            <person name="Bobe J."/>
            <person name="Montfort J."/>
            <person name="Bouchez O."/>
            <person name="Begum T."/>
            <person name="Schartl M."/>
            <person name="Guiguen Y."/>
        </authorList>
    </citation>
    <scope>NUCLEOTIDE SEQUENCE [LARGE SCALE GENOMIC DNA]</scope>
    <source>
        <strain evidence="7 8">Indonesia</strain>
        <tissue evidence="7">Blood</tissue>
    </source>
</reference>
<dbReference type="PROSITE" id="PS00292">
    <property type="entry name" value="CYCLINS"/>
    <property type="match status" value="1"/>
</dbReference>
<dbReference type="InterPro" id="IPR006671">
    <property type="entry name" value="Cyclin_N"/>
</dbReference>
<organism evidence="7 8">
    <name type="scientific">Pangasianodon hypophthalmus</name>
    <name type="common">Striped catfish</name>
    <name type="synonym">Helicophagus hypophthalmus</name>
    <dbReference type="NCBI Taxonomy" id="310915"/>
    <lineage>
        <taxon>Eukaryota</taxon>
        <taxon>Metazoa</taxon>
        <taxon>Chordata</taxon>
        <taxon>Craniata</taxon>
        <taxon>Vertebrata</taxon>
        <taxon>Euteleostomi</taxon>
        <taxon>Actinopterygii</taxon>
        <taxon>Neopterygii</taxon>
        <taxon>Teleostei</taxon>
        <taxon>Ostariophysi</taxon>
        <taxon>Siluriformes</taxon>
        <taxon>Pangasiidae</taxon>
        <taxon>Pangasianodon</taxon>
    </lineage>
</organism>
<evidence type="ECO:0000256" key="1">
    <source>
        <dbReference type="ARBA" id="ARBA00022618"/>
    </source>
</evidence>
<evidence type="ECO:0000259" key="5">
    <source>
        <dbReference type="SMART" id="SM00385"/>
    </source>
</evidence>
<dbReference type="SMART" id="SM00385">
    <property type="entry name" value="CYCLIN"/>
    <property type="match status" value="1"/>
</dbReference>
<evidence type="ECO:0000313" key="7">
    <source>
        <dbReference type="EMBL" id="KAB5536731.1"/>
    </source>
</evidence>
<evidence type="ECO:0000256" key="4">
    <source>
        <dbReference type="RuleBase" id="RU000383"/>
    </source>
</evidence>
<sequence>MELICRENEQFLSATEESSECRPVRAGCDPVLTGDKRVWRNLTSLEKNHAISESYFGTMQRDVQPYMRRILTVWMLQVCEEQRCEEEVFPLAVQYLDRYMAHYLVDTSSLQLLGTVCMFLASKLRETVPLSAAKLCVYTDNAVSVTQLLQWERVVVSRLDWDLASVLPSDFLEPLLQGLPIIPHDLSALRRHTHSYIALAATEFTFSTYRPSVIACSCAAAAIQRLNLLDGALSCDTLLQLMANVLDSDLVSLCNCYAALEETLKLTLPPNTPLCRSGSPVHEVSNTPVKIQEVKLSPLSFTESPQTSR</sequence>
<keyword evidence="8" id="KW-1185">Reference proteome</keyword>